<dbReference type="AlphaFoldDB" id="A0A3A6PMD8"/>
<evidence type="ECO:0000256" key="11">
    <source>
        <dbReference type="ARBA" id="ARBA00023136"/>
    </source>
</evidence>
<evidence type="ECO:0000256" key="6">
    <source>
        <dbReference type="ARBA" id="ARBA00022741"/>
    </source>
</evidence>
<dbReference type="InterPro" id="IPR010559">
    <property type="entry name" value="Sig_transdc_His_kin_internal"/>
</dbReference>
<sequence length="595" mass="67592">MKTYSIRRKLIAFMLAVTIIPLTLSLVITLVYTKESIKEQSMGENARLIFQGKTNLVNYLNNINRASTVLYSDSHFLNNLSKSFDDYQAVAEMYITLQNLQGSLPDIQQVYLHSYLTNQSTLITNTVPRREFRESPYLGTEKADPVKPSTEPPHYAHSYGFPPSLHDDPKQLVFTYYRPIVRIPSTDRMAMLAIDLKLDGIAAISEQLFHPDDEKLYLLDENGIIIYSGQADGIGKPLDDPGLFERMRSGGQGIIDEEGAIRVYEKLGLAFADWTIVKEIPYNVLYRKSNELITINAVIAAVALIVVIAGTLYISIRITRPILRLASYMNQIQTGKLDVDIDVRSRDEIGFLTRRFKQMMDTINNLILRKYKLELANKSNQLEALQAQIDPHFLFNTLQSIGTVALQHDAPRVYSLLSSLADIMRYKMRSGEAMVTLEEELDQLKLYMELQKERFDEQFDFFLEIDPASLSAPMPKMTLQPLAENYFKHGMNDQSGTGNLTVRSRITDDDRVIVEIENNGSSIPLDRLRQLQEALEINADEEHNDRGPETEISSSIGLQNVLMRLKLYTDDTAGLEIANMQPQGVSIRLNYRRGA</sequence>
<dbReference type="InterPro" id="IPR003660">
    <property type="entry name" value="HAMP_dom"/>
</dbReference>
<feature type="domain" description="HAMP" evidence="13">
    <location>
        <begin position="316"/>
        <end position="368"/>
    </location>
</feature>
<keyword evidence="3" id="KW-0597">Phosphoprotein</keyword>
<dbReference type="PANTHER" id="PTHR34220">
    <property type="entry name" value="SENSOR HISTIDINE KINASE YPDA"/>
    <property type="match status" value="1"/>
</dbReference>
<evidence type="ECO:0000256" key="1">
    <source>
        <dbReference type="ARBA" id="ARBA00004651"/>
    </source>
</evidence>
<evidence type="ECO:0000256" key="10">
    <source>
        <dbReference type="ARBA" id="ARBA00023012"/>
    </source>
</evidence>
<dbReference type="GO" id="GO:0005886">
    <property type="term" value="C:plasma membrane"/>
    <property type="evidence" value="ECO:0007669"/>
    <property type="project" value="UniProtKB-SubCell"/>
</dbReference>
<feature type="transmembrane region" description="Helical" evidence="12">
    <location>
        <begin position="292"/>
        <end position="314"/>
    </location>
</feature>
<dbReference type="Proteomes" id="UP000267798">
    <property type="component" value="Unassembled WGS sequence"/>
</dbReference>
<organism evidence="14 15">
    <name type="scientific">Paenibacillus pinisoli</name>
    <dbReference type="NCBI Taxonomy" id="1276110"/>
    <lineage>
        <taxon>Bacteria</taxon>
        <taxon>Bacillati</taxon>
        <taxon>Bacillota</taxon>
        <taxon>Bacilli</taxon>
        <taxon>Bacillales</taxon>
        <taxon>Paenibacillaceae</taxon>
        <taxon>Paenibacillus</taxon>
    </lineage>
</organism>
<evidence type="ECO:0000256" key="8">
    <source>
        <dbReference type="ARBA" id="ARBA00022840"/>
    </source>
</evidence>
<dbReference type="EMBL" id="QXQB01000006">
    <property type="protein sequence ID" value="RJX37223.1"/>
    <property type="molecule type" value="Genomic_DNA"/>
</dbReference>
<dbReference type="SUPFAM" id="SSF158472">
    <property type="entry name" value="HAMP domain-like"/>
    <property type="match status" value="1"/>
</dbReference>
<name>A0A3A6PMD8_9BACL</name>
<dbReference type="Gene3D" id="3.30.450.20">
    <property type="entry name" value="PAS domain"/>
    <property type="match status" value="1"/>
</dbReference>
<keyword evidence="9 12" id="KW-1133">Transmembrane helix</keyword>
<keyword evidence="8" id="KW-0067">ATP-binding</keyword>
<keyword evidence="4" id="KW-0808">Transferase</keyword>
<feature type="transmembrane region" description="Helical" evidence="12">
    <location>
        <begin position="12"/>
        <end position="32"/>
    </location>
</feature>
<dbReference type="InterPro" id="IPR050640">
    <property type="entry name" value="Bact_2-comp_sensor_kinase"/>
</dbReference>
<comment type="caution">
    <text evidence="14">The sequence shown here is derived from an EMBL/GenBank/DDBJ whole genome shotgun (WGS) entry which is preliminary data.</text>
</comment>
<accession>A0A3A6PMD8</accession>
<dbReference type="SMART" id="SM00304">
    <property type="entry name" value="HAMP"/>
    <property type="match status" value="1"/>
</dbReference>
<evidence type="ECO:0000256" key="9">
    <source>
        <dbReference type="ARBA" id="ARBA00022989"/>
    </source>
</evidence>
<evidence type="ECO:0000259" key="13">
    <source>
        <dbReference type="PROSITE" id="PS50885"/>
    </source>
</evidence>
<comment type="subcellular location">
    <subcellularLocation>
        <location evidence="1">Cell membrane</location>
        <topology evidence="1">Multi-pass membrane protein</topology>
    </subcellularLocation>
</comment>
<proteinExistence type="predicted"/>
<evidence type="ECO:0000256" key="12">
    <source>
        <dbReference type="SAM" id="Phobius"/>
    </source>
</evidence>
<dbReference type="Pfam" id="PF06580">
    <property type="entry name" value="His_kinase"/>
    <property type="match status" value="1"/>
</dbReference>
<keyword evidence="11 12" id="KW-0472">Membrane</keyword>
<keyword evidence="5 12" id="KW-0812">Transmembrane</keyword>
<evidence type="ECO:0000313" key="15">
    <source>
        <dbReference type="Proteomes" id="UP000267798"/>
    </source>
</evidence>
<protein>
    <submittedName>
        <fullName evidence="14">Sensor histidine kinase</fullName>
    </submittedName>
</protein>
<evidence type="ECO:0000256" key="3">
    <source>
        <dbReference type="ARBA" id="ARBA00022553"/>
    </source>
</evidence>
<dbReference type="Gene3D" id="3.30.565.10">
    <property type="entry name" value="Histidine kinase-like ATPase, C-terminal domain"/>
    <property type="match status" value="1"/>
</dbReference>
<dbReference type="Gene3D" id="1.10.8.500">
    <property type="entry name" value="HAMP domain in histidine kinase"/>
    <property type="match status" value="1"/>
</dbReference>
<dbReference type="PANTHER" id="PTHR34220:SF11">
    <property type="entry name" value="SENSOR PROTEIN KINASE HPTS"/>
    <property type="match status" value="1"/>
</dbReference>
<evidence type="ECO:0000313" key="14">
    <source>
        <dbReference type="EMBL" id="RJX37223.1"/>
    </source>
</evidence>
<evidence type="ECO:0000256" key="4">
    <source>
        <dbReference type="ARBA" id="ARBA00022679"/>
    </source>
</evidence>
<evidence type="ECO:0000256" key="7">
    <source>
        <dbReference type="ARBA" id="ARBA00022777"/>
    </source>
</evidence>
<keyword evidence="6" id="KW-0547">Nucleotide-binding</keyword>
<reference evidence="14 15" key="1">
    <citation type="submission" date="2018-09" db="EMBL/GenBank/DDBJ databases">
        <title>Paenibacillus aracenensis nov. sp. isolated from a cave in southern Spain.</title>
        <authorList>
            <person name="Jurado V."/>
            <person name="Gutierrez-Patricio S."/>
            <person name="Gonzalez-Pimentel J.L."/>
            <person name="Miller A.Z."/>
            <person name="Laiz L."/>
            <person name="Saiz-Jimenez C."/>
        </authorList>
    </citation>
    <scope>NUCLEOTIDE SEQUENCE [LARGE SCALE GENOMIC DNA]</scope>
    <source>
        <strain evidence="14 15">JCM 19203</strain>
    </source>
</reference>
<dbReference type="Pfam" id="PF00672">
    <property type="entry name" value="HAMP"/>
    <property type="match status" value="1"/>
</dbReference>
<evidence type="ECO:0000256" key="2">
    <source>
        <dbReference type="ARBA" id="ARBA00022475"/>
    </source>
</evidence>
<dbReference type="PROSITE" id="PS50885">
    <property type="entry name" value="HAMP"/>
    <property type="match status" value="1"/>
</dbReference>
<dbReference type="InterPro" id="IPR036890">
    <property type="entry name" value="HATPase_C_sf"/>
</dbReference>
<dbReference type="GO" id="GO:0005524">
    <property type="term" value="F:ATP binding"/>
    <property type="evidence" value="ECO:0007669"/>
    <property type="project" value="UniProtKB-KW"/>
</dbReference>
<dbReference type="GO" id="GO:0000155">
    <property type="term" value="F:phosphorelay sensor kinase activity"/>
    <property type="evidence" value="ECO:0007669"/>
    <property type="project" value="InterPro"/>
</dbReference>
<evidence type="ECO:0000256" key="5">
    <source>
        <dbReference type="ARBA" id="ARBA00022692"/>
    </source>
</evidence>
<keyword evidence="10" id="KW-0902">Two-component regulatory system</keyword>
<keyword evidence="2" id="KW-1003">Cell membrane</keyword>
<dbReference type="SUPFAM" id="SSF55874">
    <property type="entry name" value="ATPase domain of HSP90 chaperone/DNA topoisomerase II/histidine kinase"/>
    <property type="match status" value="1"/>
</dbReference>
<keyword evidence="15" id="KW-1185">Reference proteome</keyword>
<dbReference type="OrthoDB" id="9776552at2"/>
<gene>
    <name evidence="14" type="ORF">D3P09_22955</name>
</gene>
<keyword evidence="7 14" id="KW-0418">Kinase</keyword>
<dbReference type="CDD" id="cd06225">
    <property type="entry name" value="HAMP"/>
    <property type="match status" value="1"/>
</dbReference>